<dbReference type="SUPFAM" id="SSF48403">
    <property type="entry name" value="Ankyrin repeat"/>
    <property type="match status" value="1"/>
</dbReference>
<proteinExistence type="predicted"/>
<dbReference type="PRINTS" id="PR00689">
    <property type="entry name" value="ACOABINDINGP"/>
</dbReference>
<dbReference type="PANTHER" id="PTHR24119">
    <property type="entry name" value="ACYL-COA-BINDING DOMAIN-CONTAINING PROTEIN 6"/>
    <property type="match status" value="1"/>
</dbReference>
<dbReference type="EnsemblMetazoa" id="G27917.2">
    <property type="protein sequence ID" value="G27917.2:cds"/>
    <property type="gene ID" value="G27917"/>
</dbReference>
<dbReference type="InterPro" id="IPR000582">
    <property type="entry name" value="Acyl-CoA-binding_protein"/>
</dbReference>
<dbReference type="InterPro" id="IPR014352">
    <property type="entry name" value="FERM/acyl-CoA-bd_prot_sf"/>
</dbReference>
<evidence type="ECO:0000256" key="5">
    <source>
        <dbReference type="PROSITE-ProRule" id="PRU00023"/>
    </source>
</evidence>
<evidence type="ECO:0000313" key="8">
    <source>
        <dbReference type="Proteomes" id="UP000005408"/>
    </source>
</evidence>
<dbReference type="SUPFAM" id="SSF47027">
    <property type="entry name" value="Acyl-CoA binding protein"/>
    <property type="match status" value="1"/>
</dbReference>
<feature type="repeat" description="ANK" evidence="5">
    <location>
        <begin position="161"/>
        <end position="193"/>
    </location>
</feature>
<evidence type="ECO:0000256" key="3">
    <source>
        <dbReference type="ARBA" id="ARBA00023043"/>
    </source>
</evidence>
<dbReference type="PROSITE" id="PS51228">
    <property type="entry name" value="ACB_2"/>
    <property type="match status" value="1"/>
</dbReference>
<keyword evidence="3 5" id="KW-0040">ANK repeat</keyword>
<evidence type="ECO:0000256" key="2">
    <source>
        <dbReference type="ARBA" id="ARBA00022737"/>
    </source>
</evidence>
<evidence type="ECO:0000259" key="6">
    <source>
        <dbReference type="PROSITE" id="PS51228"/>
    </source>
</evidence>
<dbReference type="Pfam" id="PF12796">
    <property type="entry name" value="Ank_2"/>
    <property type="match status" value="1"/>
</dbReference>
<dbReference type="InterPro" id="IPR036770">
    <property type="entry name" value="Ankyrin_rpt-contain_sf"/>
</dbReference>
<dbReference type="OrthoDB" id="4567at2759"/>
<dbReference type="PROSITE" id="PS50088">
    <property type="entry name" value="ANK_REPEAT"/>
    <property type="match status" value="2"/>
</dbReference>
<protein>
    <recommendedName>
        <fullName evidence="1">Acyl-CoA-binding domain-containing protein 6</fullName>
    </recommendedName>
</protein>
<reference evidence="7" key="1">
    <citation type="submission" date="2022-08" db="UniProtKB">
        <authorList>
            <consortium name="EnsemblMetazoa"/>
        </authorList>
    </citation>
    <scope>IDENTIFICATION</scope>
    <source>
        <strain evidence="7">05x7-T-G4-1.051#20</strain>
    </source>
</reference>
<keyword evidence="8" id="KW-1185">Reference proteome</keyword>
<dbReference type="EnsemblMetazoa" id="G27917.4">
    <property type="protein sequence ID" value="G27917.4:cds"/>
    <property type="gene ID" value="G27917"/>
</dbReference>
<keyword evidence="4" id="KW-0446">Lipid-binding</keyword>
<keyword evidence="2" id="KW-0677">Repeat</keyword>
<dbReference type="InterPro" id="IPR002110">
    <property type="entry name" value="Ankyrin_rpt"/>
</dbReference>
<name>A0A8W8LG98_MAGGI</name>
<dbReference type="EnsemblMetazoa" id="G27917.6">
    <property type="protein sequence ID" value="G27917.6:cds"/>
    <property type="gene ID" value="G27917"/>
</dbReference>
<dbReference type="PROSITE" id="PS50297">
    <property type="entry name" value="ANK_REP_REGION"/>
    <property type="match status" value="2"/>
</dbReference>
<dbReference type="InterPro" id="IPR035984">
    <property type="entry name" value="Acyl-CoA-binding_sf"/>
</dbReference>
<evidence type="ECO:0000256" key="4">
    <source>
        <dbReference type="ARBA" id="ARBA00023121"/>
    </source>
</evidence>
<dbReference type="Gene3D" id="1.20.80.10">
    <property type="match status" value="1"/>
</dbReference>
<dbReference type="Gene3D" id="1.25.40.20">
    <property type="entry name" value="Ankyrin repeat-containing domain"/>
    <property type="match status" value="1"/>
</dbReference>
<dbReference type="OMA" id="ARSKWQA"/>
<dbReference type="PANTHER" id="PTHR24119:SF0">
    <property type="entry name" value="ACYL-COA-BINDING DOMAIN-CONTAINING PROTEIN 6"/>
    <property type="match status" value="1"/>
</dbReference>
<feature type="repeat" description="ANK" evidence="5">
    <location>
        <begin position="194"/>
        <end position="226"/>
    </location>
</feature>
<dbReference type="SMART" id="SM00248">
    <property type="entry name" value="ANK"/>
    <property type="match status" value="3"/>
</dbReference>
<accession>A0A8W8LG98</accession>
<dbReference type="Pfam" id="PF00887">
    <property type="entry name" value="ACBP"/>
    <property type="match status" value="1"/>
</dbReference>
<evidence type="ECO:0000256" key="1">
    <source>
        <dbReference type="ARBA" id="ARBA00018419"/>
    </source>
</evidence>
<dbReference type="AlphaFoldDB" id="A0A8W8LG98"/>
<evidence type="ECO:0000313" key="7">
    <source>
        <dbReference type="EnsemblMetazoa" id="G27917.2:cds"/>
    </source>
</evidence>
<feature type="domain" description="ACB" evidence="6">
    <location>
        <begin position="16"/>
        <end position="101"/>
    </location>
</feature>
<sequence length="249" mass="28545">MADDELGISEDDVDELSELFHLASNFVRSSTNSFNQEQLLYLYARFKQANDGPCFVSKPGMFDFQGKKKWEAWKSLENKTREEAMKEYTSKVTLTVPDWNLQFDRRQAGDGWVGVSTMSNTDTVIEDRNKTAFDWCKDGDTKHLLHYLKTTKTNVNKQDENGMTLLHWTCDRGNIEMLDALLGLKADPNIQDNDGQSPLHYAVSCEHQDIVERLLKTSINLKLQDVDGLTITDIETTPEIKHLLEQYVT</sequence>
<dbReference type="GO" id="GO:0000062">
    <property type="term" value="F:fatty-acyl-CoA binding"/>
    <property type="evidence" value="ECO:0007669"/>
    <property type="project" value="InterPro"/>
</dbReference>
<dbReference type="Proteomes" id="UP000005408">
    <property type="component" value="Unassembled WGS sequence"/>
</dbReference>
<organism evidence="7 8">
    <name type="scientific">Magallana gigas</name>
    <name type="common">Pacific oyster</name>
    <name type="synonym">Crassostrea gigas</name>
    <dbReference type="NCBI Taxonomy" id="29159"/>
    <lineage>
        <taxon>Eukaryota</taxon>
        <taxon>Metazoa</taxon>
        <taxon>Spiralia</taxon>
        <taxon>Lophotrochozoa</taxon>
        <taxon>Mollusca</taxon>
        <taxon>Bivalvia</taxon>
        <taxon>Autobranchia</taxon>
        <taxon>Pteriomorphia</taxon>
        <taxon>Ostreida</taxon>
        <taxon>Ostreoidea</taxon>
        <taxon>Ostreidae</taxon>
        <taxon>Magallana</taxon>
    </lineage>
</organism>